<gene>
    <name evidence="2" type="ORF">S01H1_65790</name>
</gene>
<dbReference type="PANTHER" id="PTHR30303">
    <property type="entry name" value="HYDROGENASE ISOENZYMES FORMATION PROTEIN HYPE"/>
    <property type="match status" value="1"/>
</dbReference>
<feature type="domain" description="PurM-like C-terminal" evidence="1">
    <location>
        <begin position="21"/>
        <end position="172"/>
    </location>
</feature>
<dbReference type="SUPFAM" id="SSF56042">
    <property type="entry name" value="PurM C-terminal domain-like"/>
    <property type="match status" value="1"/>
</dbReference>
<dbReference type="InterPro" id="IPR011854">
    <property type="entry name" value="HypE"/>
</dbReference>
<dbReference type="PANTHER" id="PTHR30303:SF0">
    <property type="entry name" value="CARBAMOYL DEHYDRATASE HYPE"/>
    <property type="match status" value="1"/>
</dbReference>
<feature type="non-terminal residue" evidence="2">
    <location>
        <position position="1"/>
    </location>
</feature>
<comment type="caution">
    <text evidence="2">The sequence shown here is derived from an EMBL/GenBank/DDBJ whole genome shotgun (WGS) entry which is preliminary data.</text>
</comment>
<dbReference type="Pfam" id="PF02769">
    <property type="entry name" value="AIRS_C"/>
    <property type="match status" value="1"/>
</dbReference>
<dbReference type="AlphaFoldDB" id="X0XX40"/>
<protein>
    <recommendedName>
        <fullName evidence="1">PurM-like C-terminal domain-containing protein</fullName>
    </recommendedName>
</protein>
<accession>X0XX40</accession>
<reference evidence="2" key="1">
    <citation type="journal article" date="2014" name="Front. Microbiol.">
        <title>High frequency of phylogenetically diverse reductive dehalogenase-homologous genes in deep subseafloor sedimentary metagenomes.</title>
        <authorList>
            <person name="Kawai M."/>
            <person name="Futagami T."/>
            <person name="Toyoda A."/>
            <person name="Takaki Y."/>
            <person name="Nishi S."/>
            <person name="Hori S."/>
            <person name="Arai W."/>
            <person name="Tsubouchi T."/>
            <person name="Morono Y."/>
            <person name="Uchiyama I."/>
            <person name="Ito T."/>
            <person name="Fujiyama A."/>
            <person name="Inagaki F."/>
            <person name="Takami H."/>
        </authorList>
    </citation>
    <scope>NUCLEOTIDE SEQUENCE</scope>
    <source>
        <strain evidence="2">Expedition CK06-06</strain>
    </source>
</reference>
<evidence type="ECO:0000313" key="2">
    <source>
        <dbReference type="EMBL" id="GAG39777.1"/>
    </source>
</evidence>
<dbReference type="GO" id="GO:0051604">
    <property type="term" value="P:protein maturation"/>
    <property type="evidence" value="ECO:0007669"/>
    <property type="project" value="TreeGrafter"/>
</dbReference>
<dbReference type="Gene3D" id="3.90.650.10">
    <property type="entry name" value="PurM-like C-terminal domain"/>
    <property type="match status" value="1"/>
</dbReference>
<dbReference type="InterPro" id="IPR036676">
    <property type="entry name" value="PurM-like_C_sf"/>
</dbReference>
<proteinExistence type="predicted"/>
<sequence length="195" mass="20224">VNTAGLGLVPPGVEIGGGRARVGDAIILSGSIGDHGIAVLSQREGLEFEAPVASDVAPLNELVAAMLAASANVRVLRDPTRGGLATSLNEIAQQSGVGIQIDEPRIPVKDGVWAACEMLGFDPLYVANEGKLVAIVGPEDADRVLAVMRETRYGEEAALIGEVVAEPEGKVLMKTAIGGTRIVHMLVGEMLPRIC</sequence>
<dbReference type="EMBL" id="BARS01043456">
    <property type="protein sequence ID" value="GAG39777.1"/>
    <property type="molecule type" value="Genomic_DNA"/>
</dbReference>
<evidence type="ECO:0000259" key="1">
    <source>
        <dbReference type="Pfam" id="PF02769"/>
    </source>
</evidence>
<dbReference type="InterPro" id="IPR010918">
    <property type="entry name" value="PurM-like_C_dom"/>
</dbReference>
<organism evidence="2">
    <name type="scientific">marine sediment metagenome</name>
    <dbReference type="NCBI Taxonomy" id="412755"/>
    <lineage>
        <taxon>unclassified sequences</taxon>
        <taxon>metagenomes</taxon>
        <taxon>ecological metagenomes</taxon>
    </lineage>
</organism>
<name>X0XX40_9ZZZZ</name>